<dbReference type="RefSeq" id="XP_007520134.1">
    <property type="nucleotide sequence ID" value="XM_007520072.3"/>
</dbReference>
<feature type="domain" description="Rho-GAP" evidence="2">
    <location>
        <begin position="1"/>
        <end position="182"/>
    </location>
</feature>
<gene>
    <name evidence="4" type="primary">LOC103110874</name>
</gene>
<dbReference type="OrthoDB" id="79452at2759"/>
<reference evidence="4" key="1">
    <citation type="submission" date="2025-08" db="UniProtKB">
        <authorList>
            <consortium name="RefSeq"/>
        </authorList>
    </citation>
    <scope>IDENTIFICATION</scope>
</reference>
<evidence type="ECO:0000259" key="2">
    <source>
        <dbReference type="PROSITE" id="PS50238"/>
    </source>
</evidence>
<dbReference type="InParanoid" id="A0A1S2ZJ31"/>
<dbReference type="InterPro" id="IPR008936">
    <property type="entry name" value="Rho_GTPase_activation_prot"/>
</dbReference>
<dbReference type="GeneID" id="103110874"/>
<dbReference type="AlphaFoldDB" id="A0A1S2ZJ31"/>
<evidence type="ECO:0000256" key="1">
    <source>
        <dbReference type="ARBA" id="ARBA00022468"/>
    </source>
</evidence>
<dbReference type="GO" id="GO:0007165">
    <property type="term" value="P:signal transduction"/>
    <property type="evidence" value="ECO:0007669"/>
    <property type="project" value="InterPro"/>
</dbReference>
<dbReference type="GO" id="GO:0005737">
    <property type="term" value="C:cytoplasm"/>
    <property type="evidence" value="ECO:0007669"/>
    <property type="project" value="TreeGrafter"/>
</dbReference>
<dbReference type="eggNOG" id="KOG1450">
    <property type="taxonomic scope" value="Eukaryota"/>
</dbReference>
<keyword evidence="1" id="KW-0343">GTPase activation</keyword>
<dbReference type="SUPFAM" id="SSF48350">
    <property type="entry name" value="GTPase activation domain, GAP"/>
    <property type="match status" value="1"/>
</dbReference>
<keyword evidence="3" id="KW-1185">Reference proteome</keyword>
<dbReference type="SMART" id="SM00324">
    <property type="entry name" value="RhoGAP"/>
    <property type="match status" value="1"/>
</dbReference>
<accession>A0A1S2ZJ31</accession>
<evidence type="ECO:0000313" key="3">
    <source>
        <dbReference type="Proteomes" id="UP001652624"/>
    </source>
</evidence>
<dbReference type="Gene3D" id="1.10.555.10">
    <property type="entry name" value="Rho GTPase activation protein"/>
    <property type="match status" value="1"/>
</dbReference>
<protein>
    <submittedName>
        <fullName evidence="4">Rho GTPase-activating protein 12-like</fullName>
    </submittedName>
</protein>
<dbReference type="Pfam" id="PF00620">
    <property type="entry name" value="RhoGAP"/>
    <property type="match status" value="1"/>
</dbReference>
<dbReference type="PANTHER" id="PTHR23176:SF107">
    <property type="entry name" value="RHO GTPASE-ACTIVATING PROTEIN 12"/>
    <property type="match status" value="1"/>
</dbReference>
<evidence type="ECO:0000313" key="4">
    <source>
        <dbReference type="RefSeq" id="XP_007520134.1"/>
    </source>
</evidence>
<dbReference type="InterPro" id="IPR000198">
    <property type="entry name" value="RhoGAP_dom"/>
</dbReference>
<organism evidence="3 4">
    <name type="scientific">Erinaceus europaeus</name>
    <name type="common">Western European hedgehog</name>
    <dbReference type="NCBI Taxonomy" id="9365"/>
    <lineage>
        <taxon>Eukaryota</taxon>
        <taxon>Metazoa</taxon>
        <taxon>Chordata</taxon>
        <taxon>Craniata</taxon>
        <taxon>Vertebrata</taxon>
        <taxon>Euteleostomi</taxon>
        <taxon>Mammalia</taxon>
        <taxon>Eutheria</taxon>
        <taxon>Laurasiatheria</taxon>
        <taxon>Eulipotyphla</taxon>
        <taxon>Erinaceidae</taxon>
        <taxon>Erinaceinae</taxon>
        <taxon>Erinaceus</taxon>
    </lineage>
</organism>
<sequence>MKTQDTGLTITENHNTLITCQLGNTEDIVYTNTYSETRTRDEFKPTMLSVTKPSKPCFLYKVINISGVKGATRCALFTFSYFKDFVNSVKQEPRQQLRQRVIAVKDLIKQLPKPNQDTMQILFRQLKRVIENGEKNRMTYQSVVIVFGPTLMKPEETGNIAVHTVYQSQIMELILLELSSIFGR</sequence>
<dbReference type="Proteomes" id="UP001652624">
    <property type="component" value="Chromosome 15"/>
</dbReference>
<dbReference type="InterPro" id="IPR050729">
    <property type="entry name" value="Rho-GAP"/>
</dbReference>
<dbReference type="PANTHER" id="PTHR23176">
    <property type="entry name" value="RHO/RAC/CDC GTPASE-ACTIVATING PROTEIN"/>
    <property type="match status" value="1"/>
</dbReference>
<dbReference type="GO" id="GO:0005096">
    <property type="term" value="F:GTPase activator activity"/>
    <property type="evidence" value="ECO:0007669"/>
    <property type="project" value="UniProtKB-KW"/>
</dbReference>
<name>A0A1S2ZJ31_ERIEU</name>
<dbReference type="PROSITE" id="PS50238">
    <property type="entry name" value="RHOGAP"/>
    <property type="match status" value="1"/>
</dbReference>
<proteinExistence type="predicted"/>